<dbReference type="AlphaFoldDB" id="A0A7I8D5Y0"/>
<dbReference type="RefSeq" id="WP_200759662.1">
    <property type="nucleotide sequence ID" value="NZ_AP023366.1"/>
</dbReference>
<dbReference type="SUPFAM" id="SSF53850">
    <property type="entry name" value="Periplasmic binding protein-like II"/>
    <property type="match status" value="1"/>
</dbReference>
<dbReference type="EMBL" id="AP023366">
    <property type="protein sequence ID" value="BCJ85553.1"/>
    <property type="molecule type" value="Genomic_DNA"/>
</dbReference>
<evidence type="ECO:0000313" key="1">
    <source>
        <dbReference type="EMBL" id="BCJ85553.1"/>
    </source>
</evidence>
<accession>A0A7I8D5Y0</accession>
<dbReference type="Pfam" id="PF12974">
    <property type="entry name" value="Phosphonate-bd"/>
    <property type="match status" value="1"/>
</dbReference>
<proteinExistence type="predicted"/>
<name>A0A7I8D5Y0_9BACL</name>
<evidence type="ECO:0000313" key="2">
    <source>
        <dbReference type="Proteomes" id="UP000593802"/>
    </source>
</evidence>
<reference evidence="1 2" key="1">
    <citation type="submission" date="2020-08" db="EMBL/GenBank/DDBJ databases">
        <title>Complete Genome Sequence of Effusibacillus dendaii Strain skT53, Isolated from Farmland soil.</title>
        <authorList>
            <person name="Konishi T."/>
            <person name="Kawasaki H."/>
        </authorList>
    </citation>
    <scope>NUCLEOTIDE SEQUENCE [LARGE SCALE GENOMIC DNA]</scope>
    <source>
        <strain evidence="2">skT53</strain>
    </source>
</reference>
<keyword evidence="2" id="KW-1185">Reference proteome</keyword>
<dbReference type="Proteomes" id="UP000593802">
    <property type="component" value="Chromosome"/>
</dbReference>
<protein>
    <submittedName>
        <fullName evidence="1">Uncharacterized protein</fullName>
    </submittedName>
</protein>
<organism evidence="1 2">
    <name type="scientific">Effusibacillus dendaii</name>
    <dbReference type="NCBI Taxonomy" id="2743772"/>
    <lineage>
        <taxon>Bacteria</taxon>
        <taxon>Bacillati</taxon>
        <taxon>Bacillota</taxon>
        <taxon>Bacilli</taxon>
        <taxon>Bacillales</taxon>
        <taxon>Alicyclobacillaceae</taxon>
        <taxon>Effusibacillus</taxon>
    </lineage>
</organism>
<gene>
    <name evidence="1" type="ORF">skT53_05380</name>
</gene>
<dbReference type="KEGG" id="eff:skT53_05380"/>
<dbReference type="Gene3D" id="3.40.190.10">
    <property type="entry name" value="Periplasmic binding protein-like II"/>
    <property type="match status" value="2"/>
</dbReference>
<sequence length="90" mass="9987">MISQGVIKQDEINVIWKSDLIPGSPIAVRSDLDPEIKKKLKQALISVHEKDPSAIGGIGKVEKYMETNKEFYNPVRDAANLLGIDLAKKK</sequence>